<dbReference type="Proteomes" id="UP000543556">
    <property type="component" value="Unassembled WGS sequence"/>
</dbReference>
<dbReference type="InterPro" id="IPR003594">
    <property type="entry name" value="HATPase_dom"/>
</dbReference>
<feature type="compositionally biased region" description="Polar residues" evidence="4">
    <location>
        <begin position="1"/>
        <end position="14"/>
    </location>
</feature>
<dbReference type="InterPro" id="IPR029016">
    <property type="entry name" value="GAF-like_dom_sf"/>
</dbReference>
<dbReference type="PANTHER" id="PTHR24421">
    <property type="entry name" value="NITRATE/NITRITE SENSOR PROTEIN NARX-RELATED"/>
    <property type="match status" value="1"/>
</dbReference>
<dbReference type="GO" id="GO:0016020">
    <property type="term" value="C:membrane"/>
    <property type="evidence" value="ECO:0007669"/>
    <property type="project" value="InterPro"/>
</dbReference>
<dbReference type="EMBL" id="JAAMFM010000004">
    <property type="protein sequence ID" value="NVM94201.1"/>
    <property type="molecule type" value="Genomic_DNA"/>
</dbReference>
<accession>A0A7Y7IG04</accession>
<reference evidence="7 8" key="1">
    <citation type="submission" date="2020-02" db="EMBL/GenBank/DDBJ databases">
        <title>Genome sequence of strain AETb3-4.</title>
        <authorList>
            <person name="Gao J."/>
            <person name="Zhang X."/>
        </authorList>
    </citation>
    <scope>NUCLEOTIDE SEQUENCE [LARGE SCALE GENOMIC DNA]</scope>
    <source>
        <strain evidence="7 8">AETb3-4</strain>
    </source>
</reference>
<evidence type="ECO:0000256" key="4">
    <source>
        <dbReference type="SAM" id="MobiDB-lite"/>
    </source>
</evidence>
<dbReference type="SMART" id="SM00065">
    <property type="entry name" value="GAF"/>
    <property type="match status" value="1"/>
</dbReference>
<evidence type="ECO:0000313" key="7">
    <source>
        <dbReference type="EMBL" id="NVM94201.1"/>
    </source>
</evidence>
<dbReference type="Pfam" id="PF07730">
    <property type="entry name" value="HisKA_3"/>
    <property type="match status" value="1"/>
</dbReference>
<evidence type="ECO:0000313" key="8">
    <source>
        <dbReference type="Proteomes" id="UP000543556"/>
    </source>
</evidence>
<feature type="domain" description="Histidine kinase/HSP90-like ATPase" evidence="6">
    <location>
        <begin position="466"/>
        <end position="556"/>
    </location>
</feature>
<evidence type="ECO:0000259" key="6">
    <source>
        <dbReference type="SMART" id="SM00387"/>
    </source>
</evidence>
<dbReference type="GO" id="GO:0000155">
    <property type="term" value="F:phosphorelay sensor kinase activity"/>
    <property type="evidence" value="ECO:0007669"/>
    <property type="project" value="InterPro"/>
</dbReference>
<evidence type="ECO:0000256" key="2">
    <source>
        <dbReference type="ARBA" id="ARBA00022777"/>
    </source>
</evidence>
<dbReference type="Pfam" id="PF02518">
    <property type="entry name" value="HATPase_c"/>
    <property type="match status" value="1"/>
</dbReference>
<feature type="domain" description="GAF" evidence="5">
    <location>
        <begin position="42"/>
        <end position="189"/>
    </location>
</feature>
<dbReference type="Pfam" id="PF13185">
    <property type="entry name" value="GAF_2"/>
    <property type="match status" value="1"/>
</dbReference>
<dbReference type="SUPFAM" id="SSF55781">
    <property type="entry name" value="GAF domain-like"/>
    <property type="match status" value="1"/>
</dbReference>
<dbReference type="CDD" id="cd16917">
    <property type="entry name" value="HATPase_UhpB-NarQ-NarX-like"/>
    <property type="match status" value="1"/>
</dbReference>
<comment type="caution">
    <text evidence="7">The sequence shown here is derived from an EMBL/GenBank/DDBJ whole genome shotgun (WGS) entry which is preliminary data.</text>
</comment>
<dbReference type="InterPro" id="IPR050482">
    <property type="entry name" value="Sensor_HK_TwoCompSys"/>
</dbReference>
<dbReference type="SMART" id="SM00387">
    <property type="entry name" value="HATPase_c"/>
    <property type="match status" value="1"/>
</dbReference>
<keyword evidence="1" id="KW-0808">Transferase</keyword>
<feature type="region of interest" description="Disordered" evidence="4">
    <location>
        <begin position="1"/>
        <end position="23"/>
    </location>
</feature>
<gene>
    <name evidence="7" type="ORF">G6034_04610</name>
</gene>
<dbReference type="InterPro" id="IPR011712">
    <property type="entry name" value="Sig_transdc_His_kin_sub3_dim/P"/>
</dbReference>
<proteinExistence type="predicted"/>
<name>A0A7Y7IG04_9MICC</name>
<organism evidence="7 8">
    <name type="scientific">Arthrobacter wenxiniae</name>
    <dbReference type="NCBI Taxonomy" id="2713570"/>
    <lineage>
        <taxon>Bacteria</taxon>
        <taxon>Bacillati</taxon>
        <taxon>Actinomycetota</taxon>
        <taxon>Actinomycetes</taxon>
        <taxon>Micrococcales</taxon>
        <taxon>Micrococcaceae</taxon>
        <taxon>Arthrobacter</taxon>
    </lineage>
</organism>
<sequence length="563" mass="59465">MNQPCPNDGGTTPSDAYPHSQPNDGRLQGLLSAVISIAEELTLEAVLRRIVQSACQLLDAQYGALGVIGEDGGLSHFITEGIEPDLAKLIGPLPTGHGVLGLLIREPRPIRLPNLHDHPASFGFPRHHPPMRTFLGAPIRIRDVVFGNLYLTEKKGGQLFTAEDEELAVALAGAAGFAIENAKLFDDAQLRTKWLEAGRSIAVLMMAAAREDAAPGPEAVAQTALKTSGSILALIASPPNEAGQVEVLAAAGDGSMEWRGRLLDLDSASVRSVRSSGKPVTSERAAELLGPAFGGLAGPSLLARLGTDSAEHGLLMLARSKGSLPYTSLTKEMVAVYCAQSSLALELANAHKIRERLILYADRDRIAQDLHDVVIQRLFAAGLNVQSLGRFIDDPSGSLRIRAITDELDATIKELRDTIYSLRATVGEGELLSSRILNTVRRVSKSLSFAPRISLSGPIDSHVPAALAQQLLAVVSEGVSNAVRHAQAAEIDVAVSAGGGSLSVKVSDDGRGIGNPDGRSGLANMEDRALNLNGTFRVESAAGRGTRIYWSVPLNRAGAARVP</sequence>
<dbReference type="GO" id="GO:0046983">
    <property type="term" value="F:protein dimerization activity"/>
    <property type="evidence" value="ECO:0007669"/>
    <property type="project" value="InterPro"/>
</dbReference>
<dbReference type="SUPFAM" id="SSF55874">
    <property type="entry name" value="ATPase domain of HSP90 chaperone/DNA topoisomerase II/histidine kinase"/>
    <property type="match status" value="1"/>
</dbReference>
<dbReference type="Gene3D" id="3.30.565.10">
    <property type="entry name" value="Histidine kinase-like ATPase, C-terminal domain"/>
    <property type="match status" value="1"/>
</dbReference>
<dbReference type="AlphaFoldDB" id="A0A7Y7IG04"/>
<evidence type="ECO:0000256" key="1">
    <source>
        <dbReference type="ARBA" id="ARBA00022679"/>
    </source>
</evidence>
<keyword evidence="3" id="KW-0902">Two-component regulatory system</keyword>
<dbReference type="InterPro" id="IPR003018">
    <property type="entry name" value="GAF"/>
</dbReference>
<dbReference type="Gene3D" id="3.30.450.40">
    <property type="match status" value="2"/>
</dbReference>
<keyword evidence="8" id="KW-1185">Reference proteome</keyword>
<dbReference type="PANTHER" id="PTHR24421:SF56">
    <property type="entry name" value="OXYGEN SENSOR HISTIDINE KINASE RESPONSE REGULATOR DOST"/>
    <property type="match status" value="1"/>
</dbReference>
<protein>
    <submittedName>
        <fullName evidence="7">GAF domain-containing sensor histidine kinase</fullName>
    </submittedName>
</protein>
<evidence type="ECO:0000259" key="5">
    <source>
        <dbReference type="SMART" id="SM00065"/>
    </source>
</evidence>
<evidence type="ECO:0000256" key="3">
    <source>
        <dbReference type="ARBA" id="ARBA00023012"/>
    </source>
</evidence>
<keyword evidence="2 7" id="KW-0418">Kinase</keyword>
<dbReference type="Gene3D" id="1.20.5.1930">
    <property type="match status" value="1"/>
</dbReference>
<dbReference type="InterPro" id="IPR036890">
    <property type="entry name" value="HATPase_C_sf"/>
</dbReference>